<reference evidence="2 3" key="1">
    <citation type="submission" date="2013-05" db="EMBL/GenBank/DDBJ databases">
        <title>Drechslerella stenobrocha genome reveals carnivorous origination and mechanical trapping mechanism of predatory fungi.</title>
        <authorList>
            <person name="Liu X."/>
            <person name="Zhang W."/>
            <person name="Liu K."/>
        </authorList>
    </citation>
    <scope>NUCLEOTIDE SEQUENCE [LARGE SCALE GENOMIC DNA]</scope>
    <source>
        <strain evidence="2 3">248</strain>
    </source>
</reference>
<organism evidence="2 3">
    <name type="scientific">Drechslerella stenobrocha 248</name>
    <dbReference type="NCBI Taxonomy" id="1043628"/>
    <lineage>
        <taxon>Eukaryota</taxon>
        <taxon>Fungi</taxon>
        <taxon>Dikarya</taxon>
        <taxon>Ascomycota</taxon>
        <taxon>Pezizomycotina</taxon>
        <taxon>Orbiliomycetes</taxon>
        <taxon>Orbiliales</taxon>
        <taxon>Orbiliaceae</taxon>
        <taxon>Drechslerella</taxon>
    </lineage>
</organism>
<feature type="compositionally biased region" description="Low complexity" evidence="1">
    <location>
        <begin position="7"/>
        <end position="19"/>
    </location>
</feature>
<keyword evidence="3" id="KW-1185">Reference proteome</keyword>
<dbReference type="OrthoDB" id="5146965at2759"/>
<sequence length="402" mass="45719">MATNTESIPDIIPSDTPDPQRLSTAPTEESASAVGPGEHPGRQLYRPPPHDEDAEMQDQEEGQPVDQPEEEQPEQTQEPQTYQVARAVEAQDDVSPAAEFLMGIMSEFRKLEGKLASLLKEQADLKDENEELRSRPPVPDPNTLQELDTLTGKYNKVKKLYFQKETQLEELQKENEGLRADADELAKEAENLKTDNLELSRDLDILDQERSTLAEKLQEALDERDTLLRQRQTLEQERDTLIQDKDELLNDRDNVEKEKEDAIQDRQDAIIERDDARQDRENLQNRIKDLEDEVAKLQAQNTTAANGAHGKRVSALAHDSAGSDYPQEILKLKYNKVKKLYYEQLKTISHLEDRLRMAEGQGRGEPASYSRPTNGASSKKATPARVDLDEDYYDRDDAAEPF</sequence>
<feature type="compositionally biased region" description="Polar residues" evidence="1">
    <location>
        <begin position="21"/>
        <end position="30"/>
    </location>
</feature>
<feature type="region of interest" description="Disordered" evidence="1">
    <location>
        <begin position="356"/>
        <end position="402"/>
    </location>
</feature>
<feature type="compositionally biased region" description="Polar residues" evidence="1">
    <location>
        <begin position="370"/>
        <end position="380"/>
    </location>
</feature>
<feature type="region of interest" description="Disordered" evidence="1">
    <location>
        <begin position="126"/>
        <end position="146"/>
    </location>
</feature>
<feature type="region of interest" description="Disordered" evidence="1">
    <location>
        <begin position="1"/>
        <end position="90"/>
    </location>
</feature>
<feature type="compositionally biased region" description="Low complexity" evidence="1">
    <location>
        <begin position="74"/>
        <end position="84"/>
    </location>
</feature>
<dbReference type="AlphaFoldDB" id="W7HQ82"/>
<evidence type="ECO:0000313" key="2">
    <source>
        <dbReference type="EMBL" id="EWC45314.1"/>
    </source>
</evidence>
<protein>
    <submittedName>
        <fullName evidence="2">Uncharacterized protein</fullName>
    </submittedName>
</protein>
<proteinExistence type="predicted"/>
<feature type="compositionally biased region" description="Acidic residues" evidence="1">
    <location>
        <begin position="52"/>
        <end position="73"/>
    </location>
</feature>
<dbReference type="Proteomes" id="UP000024837">
    <property type="component" value="Unassembled WGS sequence"/>
</dbReference>
<accession>W7HQ82</accession>
<evidence type="ECO:0000313" key="3">
    <source>
        <dbReference type="Proteomes" id="UP000024837"/>
    </source>
</evidence>
<dbReference type="EMBL" id="KI966427">
    <property type="protein sequence ID" value="EWC45314.1"/>
    <property type="molecule type" value="Genomic_DNA"/>
</dbReference>
<evidence type="ECO:0000256" key="1">
    <source>
        <dbReference type="SAM" id="MobiDB-lite"/>
    </source>
</evidence>
<dbReference type="HOGENOM" id="CLU_040313_0_0_1"/>
<dbReference type="Gene3D" id="1.10.287.1490">
    <property type="match status" value="1"/>
</dbReference>
<name>W7HQ82_9PEZI</name>
<gene>
    <name evidence="2" type="ORF">DRE_00713</name>
</gene>